<reference evidence="1" key="1">
    <citation type="submission" date="2019-03" db="EMBL/GenBank/DDBJ databases">
        <title>Improved annotation for the trematode Fasciola hepatica.</title>
        <authorList>
            <person name="Choi Y.-J."/>
            <person name="Martin J."/>
            <person name="Mitreva M."/>
        </authorList>
    </citation>
    <scope>NUCLEOTIDE SEQUENCE [LARGE SCALE GENOMIC DNA]</scope>
</reference>
<evidence type="ECO:0000313" key="1">
    <source>
        <dbReference type="EMBL" id="THD23536.1"/>
    </source>
</evidence>
<accession>A0A2H1C9B6</accession>
<gene>
    <name evidence="1" type="ORF">D915_005709</name>
</gene>
<organism evidence="1 2">
    <name type="scientific">Fasciola hepatica</name>
    <name type="common">Liver fluke</name>
    <dbReference type="NCBI Taxonomy" id="6192"/>
    <lineage>
        <taxon>Eukaryota</taxon>
        <taxon>Metazoa</taxon>
        <taxon>Spiralia</taxon>
        <taxon>Lophotrochozoa</taxon>
        <taxon>Platyhelminthes</taxon>
        <taxon>Trematoda</taxon>
        <taxon>Digenea</taxon>
        <taxon>Plagiorchiida</taxon>
        <taxon>Echinostomata</taxon>
        <taxon>Echinostomatoidea</taxon>
        <taxon>Fasciolidae</taxon>
        <taxon>Fasciola</taxon>
    </lineage>
</organism>
<keyword evidence="2" id="KW-1185">Reference proteome</keyword>
<dbReference type="AlphaFoldDB" id="A0A2H1C9B6"/>
<name>A0A2H1C9B6_FASHE</name>
<dbReference type="InterPro" id="IPR029033">
    <property type="entry name" value="His_PPase_superfam"/>
</dbReference>
<evidence type="ECO:0008006" key="3">
    <source>
        <dbReference type="Google" id="ProtNLM"/>
    </source>
</evidence>
<sequence>MKFISTEEILRREIGVFLHSFVTHINAVVQDSMNMTRPLDPANLSTWHTMAYSAHDKDVAYVLAALGVYDERMVDNSAAIVLELLGPDKKQADSLSDFIIRIRYKRGWSDLKGEYLQFPSCHDRPATAGCPWNKLLEQIQTLLVSPEQYAELCSNMSYTNGPMHDSRLRTFILVSSGLCATAVMVLLTVFLMRRFRRQKHLLQDDEQVVFVRFDQHSL</sequence>
<proteinExistence type="predicted"/>
<dbReference type="Gene3D" id="3.40.50.1240">
    <property type="entry name" value="Phosphoglycerate mutase-like"/>
    <property type="match status" value="1"/>
</dbReference>
<dbReference type="Proteomes" id="UP000230066">
    <property type="component" value="Unassembled WGS sequence"/>
</dbReference>
<dbReference type="EMBL" id="JXXN02002091">
    <property type="protein sequence ID" value="THD23536.1"/>
    <property type="molecule type" value="Genomic_DNA"/>
</dbReference>
<comment type="caution">
    <text evidence="1">The sequence shown here is derived from an EMBL/GenBank/DDBJ whole genome shotgun (WGS) entry which is preliminary data.</text>
</comment>
<protein>
    <recommendedName>
        <fullName evidence="3">Histidine acid phosphatase</fullName>
    </recommendedName>
</protein>
<dbReference type="SUPFAM" id="SSF53254">
    <property type="entry name" value="Phosphoglycerate mutase-like"/>
    <property type="match status" value="1"/>
</dbReference>
<evidence type="ECO:0000313" key="2">
    <source>
        <dbReference type="Proteomes" id="UP000230066"/>
    </source>
</evidence>